<name>A0A0H5RAW6_9EUKA</name>
<protein>
    <recommendedName>
        <fullName evidence="2">BED-type domain-containing protein</fullName>
    </recommendedName>
</protein>
<proteinExistence type="predicted"/>
<dbReference type="AlphaFoldDB" id="A0A0H5RAW6"/>
<sequence length="170" mass="19860">MSVDNKRLVRKYFAEEGDDIWKCLCGKTRKRGKCSSNLLDHISRDHADTVDVAKTSDQPITTFFRKTDTNLFKWVKWIVKDLLPFNLCEKPNTRLYCKLEPVSIKTLKECMIKITTLAERGKIKDILPDQFAIVFDEWSHHSTHYLAVFAVFPEVRNEKGYDRVLLSFSL</sequence>
<dbReference type="PANTHER" id="PTHR40866:SF1">
    <property type="entry name" value="BED-TYPE DOMAIN-CONTAINING PROTEIN"/>
    <property type="match status" value="1"/>
</dbReference>
<evidence type="ECO:0008006" key="2">
    <source>
        <dbReference type="Google" id="ProtNLM"/>
    </source>
</evidence>
<dbReference type="PANTHER" id="PTHR40866">
    <property type="entry name" value="BED-TYPE DOMAIN-CONTAINING PROTEIN"/>
    <property type="match status" value="1"/>
</dbReference>
<organism evidence="1">
    <name type="scientific">Spongospora subterranea</name>
    <dbReference type="NCBI Taxonomy" id="70186"/>
    <lineage>
        <taxon>Eukaryota</taxon>
        <taxon>Sar</taxon>
        <taxon>Rhizaria</taxon>
        <taxon>Endomyxa</taxon>
        <taxon>Phytomyxea</taxon>
        <taxon>Plasmodiophorida</taxon>
        <taxon>Plasmodiophoridae</taxon>
        <taxon>Spongospora</taxon>
    </lineage>
</organism>
<reference evidence="1" key="1">
    <citation type="submission" date="2015-04" db="EMBL/GenBank/DDBJ databases">
        <title>The genome sequence of the plant pathogenic Rhizarian Plasmodiophora brassicae reveals insights in its biotrophic life cycle and the origin of chitin synthesis.</title>
        <authorList>
            <person name="Schwelm A."/>
            <person name="Fogelqvist J."/>
            <person name="Knaust A."/>
            <person name="Julke S."/>
            <person name="Lilja T."/>
            <person name="Dhandapani V."/>
            <person name="Bonilla-Rosso G."/>
            <person name="Karlsson M."/>
            <person name="Shevchenko A."/>
            <person name="Choi S.R."/>
            <person name="Kim H.G."/>
            <person name="Park J.Y."/>
            <person name="Lim Y.P."/>
            <person name="Ludwig-Muller J."/>
            <person name="Dixelius C."/>
        </authorList>
    </citation>
    <scope>NUCLEOTIDE SEQUENCE</scope>
    <source>
        <tissue evidence="1">Potato root galls</tissue>
    </source>
</reference>
<dbReference type="EMBL" id="HACM01010868">
    <property type="protein sequence ID" value="CRZ11310.1"/>
    <property type="molecule type" value="Transcribed_RNA"/>
</dbReference>
<evidence type="ECO:0000313" key="1">
    <source>
        <dbReference type="EMBL" id="CRZ11310.1"/>
    </source>
</evidence>
<accession>A0A0H5RAW6</accession>